<evidence type="ECO:0000313" key="7">
    <source>
        <dbReference type="EMBL" id="KAF2485678.1"/>
    </source>
</evidence>
<dbReference type="GO" id="GO:0070941">
    <property type="term" value="P:eisosome assembly"/>
    <property type="evidence" value="ECO:0007669"/>
    <property type="project" value="TreeGrafter"/>
</dbReference>
<dbReference type="Pfam" id="PF01284">
    <property type="entry name" value="MARVEL"/>
    <property type="match status" value="1"/>
</dbReference>
<name>A0A6A6PZP1_9PEZI</name>
<evidence type="ECO:0000256" key="4">
    <source>
        <dbReference type="ARBA" id="ARBA00023136"/>
    </source>
</evidence>
<dbReference type="EMBL" id="MU001633">
    <property type="protein sequence ID" value="KAF2485678.1"/>
    <property type="molecule type" value="Genomic_DNA"/>
</dbReference>
<evidence type="ECO:0000256" key="2">
    <source>
        <dbReference type="ARBA" id="ARBA00022692"/>
    </source>
</evidence>
<feature type="transmembrane region" description="Helical" evidence="5">
    <location>
        <begin position="12"/>
        <end position="31"/>
    </location>
</feature>
<keyword evidence="3 5" id="KW-1133">Transmembrane helix</keyword>
<dbReference type="PANTHER" id="PTHR28165:SF2">
    <property type="entry name" value="MARVEL DOMAIN-CONTAINING PROTEIN"/>
    <property type="match status" value="1"/>
</dbReference>
<reference evidence="7" key="1">
    <citation type="journal article" date="2020" name="Stud. Mycol.">
        <title>101 Dothideomycetes genomes: a test case for predicting lifestyles and emergence of pathogens.</title>
        <authorList>
            <person name="Haridas S."/>
            <person name="Albert R."/>
            <person name="Binder M."/>
            <person name="Bloem J."/>
            <person name="Labutti K."/>
            <person name="Salamov A."/>
            <person name="Andreopoulos B."/>
            <person name="Baker S."/>
            <person name="Barry K."/>
            <person name="Bills G."/>
            <person name="Bluhm B."/>
            <person name="Cannon C."/>
            <person name="Castanera R."/>
            <person name="Culley D."/>
            <person name="Daum C."/>
            <person name="Ezra D."/>
            <person name="Gonzalez J."/>
            <person name="Henrissat B."/>
            <person name="Kuo A."/>
            <person name="Liang C."/>
            <person name="Lipzen A."/>
            <person name="Lutzoni F."/>
            <person name="Magnuson J."/>
            <person name="Mondo S."/>
            <person name="Nolan M."/>
            <person name="Ohm R."/>
            <person name="Pangilinan J."/>
            <person name="Park H.-J."/>
            <person name="Ramirez L."/>
            <person name="Alfaro M."/>
            <person name="Sun H."/>
            <person name="Tritt A."/>
            <person name="Yoshinaga Y."/>
            <person name="Zwiers L.-H."/>
            <person name="Turgeon B."/>
            <person name="Goodwin S."/>
            <person name="Spatafora J."/>
            <person name="Crous P."/>
            <person name="Grigoriev I."/>
        </authorList>
    </citation>
    <scope>NUCLEOTIDE SEQUENCE</scope>
    <source>
        <strain evidence="7">CBS 113389</strain>
    </source>
</reference>
<feature type="transmembrane region" description="Helical" evidence="5">
    <location>
        <begin position="69"/>
        <end position="94"/>
    </location>
</feature>
<accession>A0A6A6PZP1</accession>
<dbReference type="InterPro" id="IPR052649">
    <property type="entry name" value="NCE102-like"/>
</dbReference>
<evidence type="ECO:0000256" key="1">
    <source>
        <dbReference type="ARBA" id="ARBA00004141"/>
    </source>
</evidence>
<dbReference type="GO" id="GO:0032126">
    <property type="term" value="C:eisosome"/>
    <property type="evidence" value="ECO:0007669"/>
    <property type="project" value="TreeGrafter"/>
</dbReference>
<comment type="subcellular location">
    <subcellularLocation>
        <location evidence="1">Membrane</location>
        <topology evidence="1">Multi-pass membrane protein</topology>
    </subcellularLocation>
</comment>
<organism evidence="7 8">
    <name type="scientific">Neohortaea acidophila</name>
    <dbReference type="NCBI Taxonomy" id="245834"/>
    <lineage>
        <taxon>Eukaryota</taxon>
        <taxon>Fungi</taxon>
        <taxon>Dikarya</taxon>
        <taxon>Ascomycota</taxon>
        <taxon>Pezizomycotina</taxon>
        <taxon>Dothideomycetes</taxon>
        <taxon>Dothideomycetidae</taxon>
        <taxon>Mycosphaerellales</taxon>
        <taxon>Teratosphaeriaceae</taxon>
        <taxon>Neohortaea</taxon>
    </lineage>
</organism>
<sequence length="182" mass="19583">MLGKTSSTILRLLQFLFAACVLGLSINAVRWQYYHRAPATNGYAAFVGAYGCLTALLGLHALHSTSIAGYLVIGWDLMAALFFFVDGVAMAIGLHGADCSDGNVYSTWGNSLISGGCVLRQQLDRYQCGFFAISDVEHRCRLARADMVLLWLGWVASLVAAGFSMHRARKDKKDAAAVVAAA</sequence>
<dbReference type="InterPro" id="IPR008253">
    <property type="entry name" value="Marvel"/>
</dbReference>
<dbReference type="PANTHER" id="PTHR28165">
    <property type="entry name" value="NON-CLASSICAL EXPORT PROTEIN 2-RELATED"/>
    <property type="match status" value="1"/>
</dbReference>
<dbReference type="GO" id="GO:0005886">
    <property type="term" value="C:plasma membrane"/>
    <property type="evidence" value="ECO:0007669"/>
    <property type="project" value="TreeGrafter"/>
</dbReference>
<feature type="domain" description="MARVEL" evidence="6">
    <location>
        <begin position="6"/>
        <end position="162"/>
    </location>
</feature>
<dbReference type="GO" id="GO:0072659">
    <property type="term" value="P:protein localization to plasma membrane"/>
    <property type="evidence" value="ECO:0007669"/>
    <property type="project" value="TreeGrafter"/>
</dbReference>
<dbReference type="OrthoDB" id="2017497at2759"/>
<evidence type="ECO:0000256" key="5">
    <source>
        <dbReference type="SAM" id="Phobius"/>
    </source>
</evidence>
<dbReference type="GeneID" id="54477818"/>
<evidence type="ECO:0000259" key="6">
    <source>
        <dbReference type="Pfam" id="PF01284"/>
    </source>
</evidence>
<dbReference type="RefSeq" id="XP_033592247.1">
    <property type="nucleotide sequence ID" value="XM_033736816.1"/>
</dbReference>
<dbReference type="AlphaFoldDB" id="A0A6A6PZP1"/>
<keyword evidence="2 5" id="KW-0812">Transmembrane</keyword>
<keyword evidence="8" id="KW-1185">Reference proteome</keyword>
<dbReference type="Proteomes" id="UP000799767">
    <property type="component" value="Unassembled WGS sequence"/>
</dbReference>
<evidence type="ECO:0000256" key="3">
    <source>
        <dbReference type="ARBA" id="ARBA00022989"/>
    </source>
</evidence>
<feature type="transmembrane region" description="Helical" evidence="5">
    <location>
        <begin position="148"/>
        <end position="165"/>
    </location>
</feature>
<proteinExistence type="predicted"/>
<keyword evidence="4 5" id="KW-0472">Membrane</keyword>
<evidence type="ECO:0000313" key="8">
    <source>
        <dbReference type="Proteomes" id="UP000799767"/>
    </source>
</evidence>
<feature type="transmembrane region" description="Helical" evidence="5">
    <location>
        <begin position="43"/>
        <end position="62"/>
    </location>
</feature>
<protein>
    <submittedName>
        <fullName evidence="7">Marvel domain-containing protein</fullName>
    </submittedName>
</protein>
<gene>
    <name evidence="7" type="ORF">BDY17DRAFT_322501</name>
</gene>